<sequence length="201" mass="23072">MNRLYILIVSIVFFSCNSKIDKPKNGSSEKKIQKKVKTILRNDSEKNSSIIYDTLVFTEFMKGNSLDKKINESKDKLHFYKKFIKSSEINQLQIIDEKHTKTEIKYLGELKDIDNENSYKVITNFKIIGIGEMLSPRGRSEIAFIDSKNNIMVYDMGMPENLPNYIENNTLFFEIEKTKIGILISGGLAPILCLPKIGCNE</sequence>
<dbReference type="OrthoDB" id="790967at2"/>
<organism evidence="1 2">
    <name type="scientific">Flavobacterium amnicola</name>
    <dbReference type="NCBI Taxonomy" id="2506422"/>
    <lineage>
        <taxon>Bacteria</taxon>
        <taxon>Pseudomonadati</taxon>
        <taxon>Bacteroidota</taxon>
        <taxon>Flavobacteriia</taxon>
        <taxon>Flavobacteriales</taxon>
        <taxon>Flavobacteriaceae</taxon>
        <taxon>Flavobacterium</taxon>
    </lineage>
</organism>
<dbReference type="Proteomes" id="UP000290283">
    <property type="component" value="Unassembled WGS sequence"/>
</dbReference>
<reference evidence="2" key="1">
    <citation type="submission" date="2019-01" db="EMBL/GenBank/DDBJ databases">
        <title>Cytophagaceae bacterium strain CAR-16.</title>
        <authorList>
            <person name="Chen W.-M."/>
        </authorList>
    </citation>
    <scope>NUCLEOTIDE SEQUENCE [LARGE SCALE GENOMIC DNA]</scope>
    <source>
        <strain evidence="2">LLJ-11</strain>
    </source>
</reference>
<dbReference type="PROSITE" id="PS51257">
    <property type="entry name" value="PROKAR_LIPOPROTEIN"/>
    <property type="match status" value="1"/>
</dbReference>
<dbReference type="RefSeq" id="WP_129435914.1">
    <property type="nucleotide sequence ID" value="NZ_SBKO01000003.1"/>
</dbReference>
<accession>A0A4Q1K1V8</accession>
<evidence type="ECO:0008006" key="3">
    <source>
        <dbReference type="Google" id="ProtNLM"/>
    </source>
</evidence>
<dbReference type="EMBL" id="SBKO01000003">
    <property type="protein sequence ID" value="RXR18265.1"/>
    <property type="molecule type" value="Genomic_DNA"/>
</dbReference>
<evidence type="ECO:0000313" key="1">
    <source>
        <dbReference type="EMBL" id="RXR18265.1"/>
    </source>
</evidence>
<gene>
    <name evidence="1" type="ORF">EQG63_08320</name>
</gene>
<comment type="caution">
    <text evidence="1">The sequence shown here is derived from an EMBL/GenBank/DDBJ whole genome shotgun (WGS) entry which is preliminary data.</text>
</comment>
<keyword evidence="2" id="KW-1185">Reference proteome</keyword>
<protein>
    <recommendedName>
        <fullName evidence="3">Lipoprotein</fullName>
    </recommendedName>
</protein>
<name>A0A4Q1K1V8_9FLAO</name>
<proteinExistence type="predicted"/>
<dbReference type="AlphaFoldDB" id="A0A4Q1K1V8"/>
<evidence type="ECO:0000313" key="2">
    <source>
        <dbReference type="Proteomes" id="UP000290283"/>
    </source>
</evidence>